<keyword evidence="8" id="KW-0539">Nucleus</keyword>
<keyword evidence="5" id="KW-0347">Helicase</keyword>
<evidence type="ECO:0000256" key="3">
    <source>
        <dbReference type="ARBA" id="ARBA00022741"/>
    </source>
</evidence>
<dbReference type="PANTHER" id="PTHR45797">
    <property type="entry name" value="RAD54-LIKE"/>
    <property type="match status" value="1"/>
</dbReference>
<evidence type="ECO:0000256" key="7">
    <source>
        <dbReference type="ARBA" id="ARBA00023125"/>
    </source>
</evidence>
<dbReference type="AlphaFoldDB" id="A0A1D2MU74"/>
<evidence type="ECO:0000256" key="2">
    <source>
        <dbReference type="ARBA" id="ARBA00007025"/>
    </source>
</evidence>
<organism evidence="10 11">
    <name type="scientific">Orchesella cincta</name>
    <name type="common">Springtail</name>
    <name type="synonym">Podura cincta</name>
    <dbReference type="NCBI Taxonomy" id="48709"/>
    <lineage>
        <taxon>Eukaryota</taxon>
        <taxon>Metazoa</taxon>
        <taxon>Ecdysozoa</taxon>
        <taxon>Arthropoda</taxon>
        <taxon>Hexapoda</taxon>
        <taxon>Collembola</taxon>
        <taxon>Entomobryomorpha</taxon>
        <taxon>Entomobryoidea</taxon>
        <taxon>Orchesellidae</taxon>
        <taxon>Orchesellinae</taxon>
        <taxon>Orchesella</taxon>
    </lineage>
</organism>
<dbReference type="GO" id="GO:0004386">
    <property type="term" value="F:helicase activity"/>
    <property type="evidence" value="ECO:0007669"/>
    <property type="project" value="UniProtKB-KW"/>
</dbReference>
<dbReference type="GO" id="GO:0005524">
    <property type="term" value="F:ATP binding"/>
    <property type="evidence" value="ECO:0007669"/>
    <property type="project" value="UniProtKB-KW"/>
</dbReference>
<accession>A0A1D2MU74</accession>
<evidence type="ECO:0000256" key="4">
    <source>
        <dbReference type="ARBA" id="ARBA00022801"/>
    </source>
</evidence>
<dbReference type="PANTHER" id="PTHR45797:SF3">
    <property type="entry name" value="TRANSCRIPTIONAL REGULATOR ATRX HOMOLOG"/>
    <property type="match status" value="1"/>
</dbReference>
<dbReference type="Gene3D" id="3.40.50.300">
    <property type="entry name" value="P-loop containing nucleotide triphosphate hydrolases"/>
    <property type="match status" value="1"/>
</dbReference>
<protein>
    <submittedName>
        <fullName evidence="10">Transcriptional regulator ATRX</fullName>
    </submittedName>
</protein>
<dbReference type="EMBL" id="LJIJ01000521">
    <property type="protein sequence ID" value="ODM96603.1"/>
    <property type="molecule type" value="Genomic_DNA"/>
</dbReference>
<dbReference type="SUPFAM" id="SSF52540">
    <property type="entry name" value="P-loop containing nucleoside triphosphate hydrolases"/>
    <property type="match status" value="1"/>
</dbReference>
<evidence type="ECO:0000256" key="1">
    <source>
        <dbReference type="ARBA" id="ARBA00004123"/>
    </source>
</evidence>
<dbReference type="GO" id="GO:0003677">
    <property type="term" value="F:DNA binding"/>
    <property type="evidence" value="ECO:0007669"/>
    <property type="project" value="UniProtKB-KW"/>
</dbReference>
<dbReference type="InterPro" id="IPR049730">
    <property type="entry name" value="SNF2/RAD54-like_C"/>
</dbReference>
<keyword evidence="7" id="KW-0238">DNA-binding</keyword>
<dbReference type="Pfam" id="PF00271">
    <property type="entry name" value="Helicase_C"/>
    <property type="match status" value="1"/>
</dbReference>
<keyword evidence="3" id="KW-0547">Nucleotide-binding</keyword>
<dbReference type="CDD" id="cd18793">
    <property type="entry name" value="SF2_C_SNF"/>
    <property type="match status" value="1"/>
</dbReference>
<dbReference type="InterPro" id="IPR001650">
    <property type="entry name" value="Helicase_C-like"/>
</dbReference>
<dbReference type="Proteomes" id="UP000094527">
    <property type="component" value="Unassembled WGS sequence"/>
</dbReference>
<comment type="caution">
    <text evidence="10">The sequence shown here is derived from an EMBL/GenBank/DDBJ whole genome shotgun (WGS) entry which is preliminary data.</text>
</comment>
<dbReference type="GO" id="GO:0005634">
    <property type="term" value="C:nucleus"/>
    <property type="evidence" value="ECO:0007669"/>
    <property type="project" value="UniProtKB-SubCell"/>
</dbReference>
<dbReference type="OrthoDB" id="9900844at2759"/>
<proteinExistence type="inferred from homology"/>
<comment type="similarity">
    <text evidence="2">Belongs to the SNF2/RAD54 helicase family.</text>
</comment>
<gene>
    <name evidence="10" type="ORF">Ocin01_10075</name>
</gene>
<dbReference type="GO" id="GO:0016887">
    <property type="term" value="F:ATP hydrolysis activity"/>
    <property type="evidence" value="ECO:0007669"/>
    <property type="project" value="InterPro"/>
</dbReference>
<reference evidence="10 11" key="1">
    <citation type="journal article" date="2016" name="Genome Biol. Evol.">
        <title>Gene Family Evolution Reflects Adaptation to Soil Environmental Stressors in the Genome of the Collembolan Orchesella cincta.</title>
        <authorList>
            <person name="Faddeeva-Vakhrusheva A."/>
            <person name="Derks M.F."/>
            <person name="Anvar S.Y."/>
            <person name="Agamennone V."/>
            <person name="Suring W."/>
            <person name="Smit S."/>
            <person name="van Straalen N.M."/>
            <person name="Roelofs D."/>
        </authorList>
    </citation>
    <scope>NUCLEOTIDE SEQUENCE [LARGE SCALE GENOMIC DNA]</scope>
    <source>
        <tissue evidence="10">Mixed pool</tissue>
    </source>
</reference>
<keyword evidence="11" id="KW-1185">Reference proteome</keyword>
<evidence type="ECO:0000256" key="8">
    <source>
        <dbReference type="ARBA" id="ARBA00023242"/>
    </source>
</evidence>
<dbReference type="PROSITE" id="PS51194">
    <property type="entry name" value="HELICASE_CTER"/>
    <property type="match status" value="1"/>
</dbReference>
<dbReference type="InterPro" id="IPR044574">
    <property type="entry name" value="ARIP4-like"/>
</dbReference>
<evidence type="ECO:0000256" key="6">
    <source>
        <dbReference type="ARBA" id="ARBA00022840"/>
    </source>
</evidence>
<comment type="subcellular location">
    <subcellularLocation>
        <location evidence="1">Nucleus</location>
    </subcellularLocation>
</comment>
<sequence>MEAKLFLISTRAGGLGINLFGANRVVIFDASWNPSQDMQSIFRVYRFGQDKPCYIYRLIARGTMEEKILRRQITKLSLASRVVDEHQIERHFKFDDVNEMYRYDEEDPSAAQKLQDVPKDRLLADLLMSHGEWIRSYEPFDSLLENKPDEGLSVDEKRLAWEEYRRESDRRQNPSSGPENAETFLKVKDRLVEKYPTATEIQLRVAADLGLVVIDKVRAIMMQVNQIQEGRIVGDANGIMNTYLNPLKAWLADFLTPPPPGTPLPQIDETTPLAKPLPFQLDAYNPNFRPMQQQFQQYPMQYGRPPVVQRRNVSQMQYPRPNLPSMNEMQNNFRNIAANTLNGPPPMGRAWNMIRPQSIPRQLPRDPLQ</sequence>
<keyword evidence="6" id="KW-0067">ATP-binding</keyword>
<feature type="domain" description="Helicase C-terminal" evidence="9">
    <location>
        <begin position="1"/>
        <end position="98"/>
    </location>
</feature>
<evidence type="ECO:0000313" key="11">
    <source>
        <dbReference type="Proteomes" id="UP000094527"/>
    </source>
</evidence>
<evidence type="ECO:0000313" key="10">
    <source>
        <dbReference type="EMBL" id="ODM96603.1"/>
    </source>
</evidence>
<name>A0A1D2MU74_ORCCI</name>
<dbReference type="STRING" id="48709.A0A1D2MU74"/>
<evidence type="ECO:0000256" key="5">
    <source>
        <dbReference type="ARBA" id="ARBA00022806"/>
    </source>
</evidence>
<dbReference type="InterPro" id="IPR027417">
    <property type="entry name" value="P-loop_NTPase"/>
</dbReference>
<evidence type="ECO:0000259" key="9">
    <source>
        <dbReference type="PROSITE" id="PS51194"/>
    </source>
</evidence>
<keyword evidence="4" id="KW-0378">Hydrolase</keyword>
<dbReference type="Gene3D" id="1.20.120.850">
    <property type="entry name" value="SWI2/SNF2 ATPases, N-terminal domain"/>
    <property type="match status" value="1"/>
</dbReference>